<dbReference type="InterPro" id="IPR000835">
    <property type="entry name" value="HTH_MarR-typ"/>
</dbReference>
<dbReference type="EMBL" id="CADCUP010000002">
    <property type="protein sequence ID" value="CAA9371112.1"/>
    <property type="molecule type" value="Genomic_DNA"/>
</dbReference>
<reference evidence="2" key="1">
    <citation type="submission" date="2020-02" db="EMBL/GenBank/DDBJ databases">
        <authorList>
            <person name="Meier V. D."/>
        </authorList>
    </citation>
    <scope>NUCLEOTIDE SEQUENCE</scope>
    <source>
        <strain evidence="2">AVDCRST_MAG06</strain>
    </source>
</reference>
<evidence type="ECO:0000313" key="2">
    <source>
        <dbReference type="EMBL" id="CAA9371112.1"/>
    </source>
</evidence>
<dbReference type="SUPFAM" id="SSF46785">
    <property type="entry name" value="Winged helix' DNA-binding domain"/>
    <property type="match status" value="1"/>
</dbReference>
<name>A0A6J4MWN4_9ACTN</name>
<evidence type="ECO:0000259" key="1">
    <source>
        <dbReference type="PROSITE" id="PS50995"/>
    </source>
</evidence>
<dbReference type="InterPro" id="IPR036390">
    <property type="entry name" value="WH_DNA-bd_sf"/>
</dbReference>
<gene>
    <name evidence="2" type="ORF">AVDCRST_MAG06-68</name>
</gene>
<dbReference type="AlphaFoldDB" id="A0A6J4MWN4"/>
<dbReference type="RefSeq" id="WP_295656018.1">
    <property type="nucleotide sequence ID" value="NZ_CADCUP010000002.1"/>
</dbReference>
<accession>A0A6J4MWN4</accession>
<dbReference type="InterPro" id="IPR036388">
    <property type="entry name" value="WH-like_DNA-bd_sf"/>
</dbReference>
<proteinExistence type="predicted"/>
<protein>
    <submittedName>
        <fullName evidence="2">Transcriptional regulator, MarR family</fullName>
    </submittedName>
</protein>
<dbReference type="SMART" id="SM00347">
    <property type="entry name" value="HTH_MARR"/>
    <property type="match status" value="1"/>
</dbReference>
<organism evidence="2">
    <name type="scientific">uncultured Nocardioides sp</name>
    <dbReference type="NCBI Taxonomy" id="198441"/>
    <lineage>
        <taxon>Bacteria</taxon>
        <taxon>Bacillati</taxon>
        <taxon>Actinomycetota</taxon>
        <taxon>Actinomycetes</taxon>
        <taxon>Propionibacteriales</taxon>
        <taxon>Nocardioidaceae</taxon>
        <taxon>Nocardioides</taxon>
        <taxon>environmental samples</taxon>
    </lineage>
</organism>
<dbReference type="GO" id="GO:0003700">
    <property type="term" value="F:DNA-binding transcription factor activity"/>
    <property type="evidence" value="ECO:0007669"/>
    <property type="project" value="InterPro"/>
</dbReference>
<dbReference type="Gene3D" id="1.10.10.10">
    <property type="entry name" value="Winged helix-like DNA-binding domain superfamily/Winged helix DNA-binding domain"/>
    <property type="match status" value="1"/>
</dbReference>
<dbReference type="PANTHER" id="PTHR33164">
    <property type="entry name" value="TRANSCRIPTIONAL REGULATOR, MARR FAMILY"/>
    <property type="match status" value="1"/>
</dbReference>
<sequence length="160" mass="17902">MSRTESLVALEREIGVLLRRVRRVIAARAAMVHPDLQPAAYLMLAYLVEMGPQRSSDIAERFEIDKGAVSRQVQHVVDLALVERTPDPADRRASILAVTADARRRFEEVTQQRRRILDERLGDWDDAELAVFADQMVRYNASLEPGQPVASAQPDGGVRG</sequence>
<feature type="domain" description="HTH marR-type" evidence="1">
    <location>
        <begin position="11"/>
        <end position="141"/>
    </location>
</feature>
<dbReference type="InterPro" id="IPR039422">
    <property type="entry name" value="MarR/SlyA-like"/>
</dbReference>
<dbReference type="PROSITE" id="PS50995">
    <property type="entry name" value="HTH_MARR_2"/>
    <property type="match status" value="1"/>
</dbReference>
<dbReference type="GO" id="GO:0006950">
    <property type="term" value="P:response to stress"/>
    <property type="evidence" value="ECO:0007669"/>
    <property type="project" value="TreeGrafter"/>
</dbReference>
<dbReference type="Pfam" id="PF12802">
    <property type="entry name" value="MarR_2"/>
    <property type="match status" value="1"/>
</dbReference>
<dbReference type="PANTHER" id="PTHR33164:SF57">
    <property type="entry name" value="MARR-FAMILY TRANSCRIPTIONAL REGULATOR"/>
    <property type="match status" value="1"/>
</dbReference>